<gene>
    <name evidence="2" type="ORF">CAC42_1837</name>
</gene>
<evidence type="ECO:0000313" key="3">
    <source>
        <dbReference type="Proteomes" id="UP000243797"/>
    </source>
</evidence>
<evidence type="ECO:0000313" key="2">
    <source>
        <dbReference type="EMBL" id="PNS19101.1"/>
    </source>
</evidence>
<keyword evidence="3" id="KW-1185">Reference proteome</keyword>
<name>A0A2K1QVK9_9PEZI</name>
<comment type="caution">
    <text evidence="2">The sequence shown here is derived from an EMBL/GenBank/DDBJ whole genome shotgun (WGS) entry which is preliminary data.</text>
</comment>
<dbReference type="InParanoid" id="A0A2K1QVK9"/>
<organism evidence="2 3">
    <name type="scientific">Sphaceloma murrayae</name>
    <dbReference type="NCBI Taxonomy" id="2082308"/>
    <lineage>
        <taxon>Eukaryota</taxon>
        <taxon>Fungi</taxon>
        <taxon>Dikarya</taxon>
        <taxon>Ascomycota</taxon>
        <taxon>Pezizomycotina</taxon>
        <taxon>Dothideomycetes</taxon>
        <taxon>Dothideomycetidae</taxon>
        <taxon>Myriangiales</taxon>
        <taxon>Elsinoaceae</taxon>
        <taxon>Sphaceloma</taxon>
    </lineage>
</organism>
<proteinExistence type="predicted"/>
<accession>A0A2K1QVK9</accession>
<dbReference type="EMBL" id="NKHZ01000033">
    <property type="protein sequence ID" value="PNS19101.1"/>
    <property type="molecule type" value="Genomic_DNA"/>
</dbReference>
<dbReference type="AlphaFoldDB" id="A0A2K1QVK9"/>
<sequence>MCKHLTTCPSVSTYLHDRAGSFDDQWTREGSHRNQPRFGPVPQQRPTGVRLSTNESIICPTTQTHYKSDQLSPEAAFRYPWHYDRNAFSAPASRTDPQELRRISEAGNDFPGPPLEVAAPYQREIIPLFQDPLTLPDNDFSYFLQSGFDWDFEMSQAPCPDLTLPVGEMHLDGSALDEEMQQLLHDVGMSGREA</sequence>
<evidence type="ECO:0000256" key="1">
    <source>
        <dbReference type="SAM" id="MobiDB-lite"/>
    </source>
</evidence>
<protein>
    <submittedName>
        <fullName evidence="2">Uncharacterized protein</fullName>
    </submittedName>
</protein>
<reference evidence="2 3" key="1">
    <citation type="submission" date="2017-06" db="EMBL/GenBank/DDBJ databases">
        <title>Draft genome sequence of a variant of Elsinoe murrayae.</title>
        <authorList>
            <person name="Cheng Q."/>
        </authorList>
    </citation>
    <scope>NUCLEOTIDE SEQUENCE [LARGE SCALE GENOMIC DNA]</scope>
    <source>
        <strain evidence="2 3">CQ-2017a</strain>
    </source>
</reference>
<feature type="region of interest" description="Disordered" evidence="1">
    <location>
        <begin position="25"/>
        <end position="49"/>
    </location>
</feature>
<dbReference type="Proteomes" id="UP000243797">
    <property type="component" value="Unassembled WGS sequence"/>
</dbReference>